<name>A0AAV8SLL2_9ROSI</name>
<dbReference type="EMBL" id="JAIWQS010000010">
    <property type="protein sequence ID" value="KAJ8753171.1"/>
    <property type="molecule type" value="Genomic_DNA"/>
</dbReference>
<comment type="caution">
    <text evidence="2">The sequence shown here is derived from an EMBL/GenBank/DDBJ whole genome shotgun (WGS) entry which is preliminary data.</text>
</comment>
<protein>
    <submittedName>
        <fullName evidence="2">Uncharacterized protein</fullName>
    </submittedName>
</protein>
<proteinExistence type="predicted"/>
<evidence type="ECO:0000256" key="1">
    <source>
        <dbReference type="SAM" id="MobiDB-lite"/>
    </source>
</evidence>
<dbReference type="AlphaFoldDB" id="A0AAV8SLL2"/>
<sequence length="162" mass="17951">MTELQRGWTEDIRVEIRAQQRNRPNQWRRDPSTQGNTGFSSVNQGFQTGDRVGGSKMKILNSYNYYPRQFSFPPTHGPHDVASSEIGPDLTTQPTNLVDPINVKEGSVMEVDDSKKRQRSSSTRLNHHDGDIDGGAPATSYSGTTTSSSQSAGLFHEARRSP</sequence>
<feature type="compositionally biased region" description="Low complexity" evidence="1">
    <location>
        <begin position="134"/>
        <end position="153"/>
    </location>
</feature>
<dbReference type="Proteomes" id="UP001159364">
    <property type="component" value="Linkage Group LG10"/>
</dbReference>
<feature type="compositionally biased region" description="Polar residues" evidence="1">
    <location>
        <begin position="32"/>
        <end position="47"/>
    </location>
</feature>
<evidence type="ECO:0000313" key="2">
    <source>
        <dbReference type="EMBL" id="KAJ8753171.1"/>
    </source>
</evidence>
<feature type="region of interest" description="Disordered" evidence="1">
    <location>
        <begin position="17"/>
        <end position="54"/>
    </location>
</feature>
<keyword evidence="3" id="KW-1185">Reference proteome</keyword>
<organism evidence="2 3">
    <name type="scientific">Erythroxylum novogranatense</name>
    <dbReference type="NCBI Taxonomy" id="1862640"/>
    <lineage>
        <taxon>Eukaryota</taxon>
        <taxon>Viridiplantae</taxon>
        <taxon>Streptophyta</taxon>
        <taxon>Embryophyta</taxon>
        <taxon>Tracheophyta</taxon>
        <taxon>Spermatophyta</taxon>
        <taxon>Magnoliopsida</taxon>
        <taxon>eudicotyledons</taxon>
        <taxon>Gunneridae</taxon>
        <taxon>Pentapetalae</taxon>
        <taxon>rosids</taxon>
        <taxon>fabids</taxon>
        <taxon>Malpighiales</taxon>
        <taxon>Erythroxylaceae</taxon>
        <taxon>Erythroxylum</taxon>
    </lineage>
</organism>
<reference evidence="2 3" key="1">
    <citation type="submission" date="2021-09" db="EMBL/GenBank/DDBJ databases">
        <title>Genomic insights and catalytic innovation underlie evolution of tropane alkaloids biosynthesis.</title>
        <authorList>
            <person name="Wang Y.-J."/>
            <person name="Tian T."/>
            <person name="Huang J.-P."/>
            <person name="Huang S.-X."/>
        </authorList>
    </citation>
    <scope>NUCLEOTIDE SEQUENCE [LARGE SCALE GENOMIC DNA]</scope>
    <source>
        <strain evidence="2">KIB-2018</strain>
        <tissue evidence="2">Leaf</tissue>
    </source>
</reference>
<feature type="region of interest" description="Disordered" evidence="1">
    <location>
        <begin position="67"/>
        <end position="162"/>
    </location>
</feature>
<evidence type="ECO:0000313" key="3">
    <source>
        <dbReference type="Proteomes" id="UP001159364"/>
    </source>
</evidence>
<gene>
    <name evidence="2" type="ORF">K2173_017747</name>
</gene>
<accession>A0AAV8SLL2</accession>